<dbReference type="EMBL" id="JAINVV010000001">
    <property type="protein sequence ID" value="MBY8820883.1"/>
    <property type="molecule type" value="Genomic_DNA"/>
</dbReference>
<evidence type="ECO:0000256" key="1">
    <source>
        <dbReference type="SAM" id="MobiDB-lite"/>
    </source>
</evidence>
<gene>
    <name evidence="3" type="ORF">K7G82_01185</name>
</gene>
<name>A0ABS7PHW7_9SPHN</name>
<accession>A0ABS7PHW7</accession>
<organism evidence="3 4">
    <name type="scientific">Sphingomonas colocasiae</name>
    <dbReference type="NCBI Taxonomy" id="1848973"/>
    <lineage>
        <taxon>Bacteria</taxon>
        <taxon>Pseudomonadati</taxon>
        <taxon>Pseudomonadota</taxon>
        <taxon>Alphaproteobacteria</taxon>
        <taxon>Sphingomonadales</taxon>
        <taxon>Sphingomonadaceae</taxon>
        <taxon>Sphingomonas</taxon>
    </lineage>
</organism>
<proteinExistence type="predicted"/>
<protein>
    <submittedName>
        <fullName evidence="3">Uncharacterized protein</fullName>
    </submittedName>
</protein>
<keyword evidence="4" id="KW-1185">Reference proteome</keyword>
<feature type="signal peptide" evidence="2">
    <location>
        <begin position="1"/>
        <end position="18"/>
    </location>
</feature>
<feature type="chain" id="PRO_5047173723" evidence="2">
    <location>
        <begin position="19"/>
        <end position="94"/>
    </location>
</feature>
<reference evidence="3 4" key="1">
    <citation type="submission" date="2021-08" db="EMBL/GenBank/DDBJ databases">
        <authorList>
            <person name="Tuo L."/>
        </authorList>
    </citation>
    <scope>NUCLEOTIDE SEQUENCE [LARGE SCALE GENOMIC DNA]</scope>
    <source>
        <strain evidence="3 4">JCM 31229</strain>
    </source>
</reference>
<evidence type="ECO:0000313" key="3">
    <source>
        <dbReference type="EMBL" id="MBY8820883.1"/>
    </source>
</evidence>
<evidence type="ECO:0000313" key="4">
    <source>
        <dbReference type="Proteomes" id="UP000706039"/>
    </source>
</evidence>
<keyword evidence="2" id="KW-0732">Signal</keyword>
<evidence type="ECO:0000256" key="2">
    <source>
        <dbReference type="SAM" id="SignalP"/>
    </source>
</evidence>
<dbReference type="RefSeq" id="WP_222987985.1">
    <property type="nucleotide sequence ID" value="NZ_JAINVV010000001.1"/>
</dbReference>
<feature type="compositionally biased region" description="Basic and acidic residues" evidence="1">
    <location>
        <begin position="84"/>
        <end position="94"/>
    </location>
</feature>
<sequence length="94" mass="9891">MKSMFMIAALALSTTAMAQPPATDEAAQPPVSDAAAQPAEMPPPPPPAGQAKIVRPSPSVEQAFPPPPPKAEYPWCSRTVTDGCKQRNDPGNRK</sequence>
<feature type="region of interest" description="Disordered" evidence="1">
    <location>
        <begin position="18"/>
        <end position="94"/>
    </location>
</feature>
<dbReference type="Proteomes" id="UP000706039">
    <property type="component" value="Unassembled WGS sequence"/>
</dbReference>
<comment type="caution">
    <text evidence="3">The sequence shown here is derived from an EMBL/GenBank/DDBJ whole genome shotgun (WGS) entry which is preliminary data.</text>
</comment>